<evidence type="ECO:0000256" key="3">
    <source>
        <dbReference type="ARBA" id="ARBA00022449"/>
    </source>
</evidence>
<dbReference type="RefSeq" id="WP_270898172.1">
    <property type="nucleotide sequence ID" value="NZ_JBHSPF010000068.1"/>
</dbReference>
<dbReference type="PIRSF" id="PIRSF019239">
    <property type="entry name" value="MrpE"/>
    <property type="match status" value="1"/>
</dbReference>
<proteinExistence type="inferred from homology"/>
<accession>A0ABW0U9G7</accession>
<keyword evidence="3" id="KW-0813">Transport</keyword>
<name>A0ABW0U9G7_9BACI</name>
<comment type="similarity">
    <text evidence="2">Belongs to the CPA3 antiporters (TC 2.A.63) subunit E family.</text>
</comment>
<dbReference type="PANTHER" id="PTHR34584:SF1">
    <property type="entry name" value="NA(+)_H(+) ANTIPORTER SUBUNIT E1"/>
    <property type="match status" value="1"/>
</dbReference>
<dbReference type="EMBL" id="JBHSPF010000068">
    <property type="protein sequence ID" value="MFC5629778.1"/>
    <property type="molecule type" value="Genomic_DNA"/>
</dbReference>
<gene>
    <name evidence="9" type="ORF">ACFPTR_13060</name>
</gene>
<feature type="transmembrane region" description="Helical" evidence="8">
    <location>
        <begin position="6"/>
        <end position="22"/>
    </location>
</feature>
<evidence type="ECO:0000256" key="8">
    <source>
        <dbReference type="SAM" id="Phobius"/>
    </source>
</evidence>
<evidence type="ECO:0000256" key="6">
    <source>
        <dbReference type="ARBA" id="ARBA00022989"/>
    </source>
</evidence>
<evidence type="ECO:0000256" key="2">
    <source>
        <dbReference type="ARBA" id="ARBA00006228"/>
    </source>
</evidence>
<feature type="transmembrane region" description="Helical" evidence="8">
    <location>
        <begin position="51"/>
        <end position="76"/>
    </location>
</feature>
<reference evidence="10" key="1">
    <citation type="journal article" date="2019" name="Int. J. Syst. Evol. Microbiol.">
        <title>The Global Catalogue of Microorganisms (GCM) 10K type strain sequencing project: providing services to taxonomists for standard genome sequencing and annotation.</title>
        <authorList>
            <consortium name="The Broad Institute Genomics Platform"/>
            <consortium name="The Broad Institute Genome Sequencing Center for Infectious Disease"/>
            <person name="Wu L."/>
            <person name="Ma J."/>
        </authorList>
    </citation>
    <scope>NUCLEOTIDE SEQUENCE [LARGE SCALE GENOMIC DNA]</scope>
    <source>
        <strain evidence="10">CGMCC 1.15790</strain>
    </source>
</reference>
<keyword evidence="4" id="KW-1003">Cell membrane</keyword>
<dbReference type="Proteomes" id="UP001596143">
    <property type="component" value="Unassembled WGS sequence"/>
</dbReference>
<keyword evidence="6 8" id="KW-1133">Transmembrane helix</keyword>
<evidence type="ECO:0000256" key="1">
    <source>
        <dbReference type="ARBA" id="ARBA00004651"/>
    </source>
</evidence>
<evidence type="ECO:0000256" key="5">
    <source>
        <dbReference type="ARBA" id="ARBA00022692"/>
    </source>
</evidence>
<comment type="subcellular location">
    <subcellularLocation>
        <location evidence="1">Cell membrane</location>
        <topology evidence="1">Multi-pass membrane protein</topology>
    </subcellularLocation>
</comment>
<dbReference type="PANTHER" id="PTHR34584">
    <property type="entry name" value="NA(+)/H(+) ANTIPORTER SUBUNIT E1"/>
    <property type="match status" value="1"/>
</dbReference>
<keyword evidence="10" id="KW-1185">Reference proteome</keyword>
<sequence>MAFQMIIHFIIAFLWMFLNNAWTLQTFVSGFLIGLAILYLIRGFFPQRLYVYFVIAALKLLLIFLRELFLSTVSVVSQIIRPKLQIQPGIFAMDVDLEKDWQITLLSSLITLTPGTVVVDISEDNKTLYVHAIHLPDIEKAKDDINNTFVKAIQEVTP</sequence>
<protein>
    <submittedName>
        <fullName evidence="9">Na+/H+ antiporter subunit E</fullName>
    </submittedName>
</protein>
<keyword evidence="5 8" id="KW-0812">Transmembrane</keyword>
<evidence type="ECO:0000256" key="4">
    <source>
        <dbReference type="ARBA" id="ARBA00022475"/>
    </source>
</evidence>
<feature type="transmembrane region" description="Helical" evidence="8">
    <location>
        <begin position="27"/>
        <end position="45"/>
    </location>
</feature>
<keyword evidence="7 8" id="KW-0472">Membrane</keyword>
<evidence type="ECO:0000256" key="7">
    <source>
        <dbReference type="ARBA" id="ARBA00023136"/>
    </source>
</evidence>
<dbReference type="InterPro" id="IPR002758">
    <property type="entry name" value="Cation_antiport_E"/>
</dbReference>
<dbReference type="Pfam" id="PF01899">
    <property type="entry name" value="MNHE"/>
    <property type="match status" value="1"/>
</dbReference>
<evidence type="ECO:0000313" key="9">
    <source>
        <dbReference type="EMBL" id="MFC5629778.1"/>
    </source>
</evidence>
<evidence type="ECO:0000313" key="10">
    <source>
        <dbReference type="Proteomes" id="UP001596143"/>
    </source>
</evidence>
<keyword evidence="3" id="KW-0050">Antiport</keyword>
<organism evidence="9 10">
    <name type="scientific">Aliibacillus thermotolerans</name>
    <dbReference type="NCBI Taxonomy" id="1834418"/>
    <lineage>
        <taxon>Bacteria</taxon>
        <taxon>Bacillati</taxon>
        <taxon>Bacillota</taxon>
        <taxon>Bacilli</taxon>
        <taxon>Bacillales</taxon>
        <taxon>Bacillaceae</taxon>
        <taxon>Aliibacillus</taxon>
    </lineage>
</organism>
<comment type="caution">
    <text evidence="9">The sequence shown here is derived from an EMBL/GenBank/DDBJ whole genome shotgun (WGS) entry which is preliminary data.</text>
</comment>